<dbReference type="GeneID" id="32803943"/>
<protein>
    <submittedName>
        <fullName evidence="1">Nucleotidyltransferase domain-containing protein</fullName>
    </submittedName>
</protein>
<dbReference type="InterPro" id="IPR018775">
    <property type="entry name" value="RlaP"/>
</dbReference>
<evidence type="ECO:0000313" key="2">
    <source>
        <dbReference type="Proteomes" id="UP001183127"/>
    </source>
</evidence>
<dbReference type="EMBL" id="CP132921">
    <property type="protein sequence ID" value="WMW05607.1"/>
    <property type="molecule type" value="Genomic_DNA"/>
</dbReference>
<gene>
    <name evidence="1" type="ORF">RAH46_25350</name>
</gene>
<sequence>MYQEELHPLSTAMRERVLDELQRIEREHQVTVLYACESGSRAWGFASPDSDYDVRFIYVPRADWYLRVDEPRDVIERPLSDELDVSGWELRKALRLMRGANPSLLEWLGSPLVYRADVEAARGLQALGDECYSPRAVRHHYLSMARKNLRGYLLGDTVRYKKYLYVIRPLLAVRWIDRGLGMPPTAFPALMARTVDEPGLQAAIDALLAVKRRSGEAEQGPRDDVLHAFIEAELERAEGAQEVPVARGDTGRLDAFLRETVWRFSQPVPL</sequence>
<name>A0ABY9QNI0_9PSED</name>
<dbReference type="PANTHER" id="PTHR34817:SF2">
    <property type="entry name" value="NUCLEOTIDYLTRANSFERASE"/>
    <property type="match status" value="1"/>
</dbReference>
<dbReference type="RefSeq" id="WP_011531990.1">
    <property type="nucleotide sequence ID" value="NZ_CP132921.1"/>
</dbReference>
<evidence type="ECO:0000313" key="1">
    <source>
        <dbReference type="EMBL" id="WMW05607.1"/>
    </source>
</evidence>
<organism evidence="1 2">
    <name type="scientific">Pseudomonas entomophila</name>
    <dbReference type="NCBI Taxonomy" id="312306"/>
    <lineage>
        <taxon>Bacteria</taxon>
        <taxon>Pseudomonadati</taxon>
        <taxon>Pseudomonadota</taxon>
        <taxon>Gammaproteobacteria</taxon>
        <taxon>Pseudomonadales</taxon>
        <taxon>Pseudomonadaceae</taxon>
        <taxon>Pseudomonas</taxon>
    </lineage>
</organism>
<proteinExistence type="predicted"/>
<reference evidence="1 2" key="1">
    <citation type="submission" date="2023-08" db="EMBL/GenBank/DDBJ databases">
        <title>Complete Genome Sequence of Pseudomonas entomophila TVIN A01.</title>
        <authorList>
            <person name="Shelke T."/>
            <person name="Mahar N.S."/>
            <person name="Gupta I."/>
            <person name="Gupta V."/>
        </authorList>
    </citation>
    <scope>NUCLEOTIDE SEQUENCE [LARGE SCALE GENOMIC DNA]</scope>
    <source>
        <strain evidence="1 2">TVIN-A01</strain>
    </source>
</reference>
<dbReference type="PANTHER" id="PTHR34817">
    <property type="entry name" value="NUCLEOTIDYLTRANSFERASE"/>
    <property type="match status" value="1"/>
</dbReference>
<keyword evidence="2" id="KW-1185">Reference proteome</keyword>
<dbReference type="Proteomes" id="UP001183127">
    <property type="component" value="Chromosome"/>
</dbReference>
<dbReference type="Pfam" id="PF10127">
    <property type="entry name" value="RlaP"/>
    <property type="match status" value="1"/>
</dbReference>
<accession>A0ABY9QNI0</accession>